<dbReference type="PANTHER" id="PTHR37984">
    <property type="entry name" value="PROTEIN CBG26694"/>
    <property type="match status" value="1"/>
</dbReference>
<evidence type="ECO:0000259" key="2">
    <source>
        <dbReference type="PROSITE" id="PS50878"/>
    </source>
</evidence>
<dbReference type="Gene3D" id="3.10.10.10">
    <property type="entry name" value="HIV Type 1 Reverse Transcriptase, subunit A, domain 1"/>
    <property type="match status" value="1"/>
</dbReference>
<dbReference type="EnsemblMetazoa" id="AALFPA23_023353.R34740">
    <property type="protein sequence ID" value="AALFPA23_023353.P34740"/>
    <property type="gene ID" value="AALFPA23_023353"/>
</dbReference>
<feature type="domain" description="Integrase catalytic" evidence="3">
    <location>
        <begin position="367"/>
        <end position="475"/>
    </location>
</feature>
<evidence type="ECO:0000259" key="3">
    <source>
        <dbReference type="PROSITE" id="PS50994"/>
    </source>
</evidence>
<organism evidence="4 5">
    <name type="scientific">Aedes albopictus</name>
    <name type="common">Asian tiger mosquito</name>
    <name type="synonym">Stegomyia albopicta</name>
    <dbReference type="NCBI Taxonomy" id="7160"/>
    <lineage>
        <taxon>Eukaryota</taxon>
        <taxon>Metazoa</taxon>
        <taxon>Ecdysozoa</taxon>
        <taxon>Arthropoda</taxon>
        <taxon>Hexapoda</taxon>
        <taxon>Insecta</taxon>
        <taxon>Pterygota</taxon>
        <taxon>Neoptera</taxon>
        <taxon>Endopterygota</taxon>
        <taxon>Diptera</taxon>
        <taxon>Nematocera</taxon>
        <taxon>Culicoidea</taxon>
        <taxon>Culicidae</taxon>
        <taxon>Culicinae</taxon>
        <taxon>Aedini</taxon>
        <taxon>Aedes</taxon>
        <taxon>Stegomyia</taxon>
    </lineage>
</organism>
<feature type="domain" description="Reverse transcriptase" evidence="2">
    <location>
        <begin position="1"/>
        <end position="162"/>
    </location>
</feature>
<dbReference type="Gene3D" id="1.10.340.70">
    <property type="match status" value="1"/>
</dbReference>
<protein>
    <recommendedName>
        <fullName evidence="1">RNA-directed DNA polymerase</fullName>
        <ecNumber evidence="1">2.7.7.49</ecNumber>
    </recommendedName>
</protein>
<reference evidence="4" key="2">
    <citation type="submission" date="2025-05" db="UniProtKB">
        <authorList>
            <consortium name="EnsemblMetazoa"/>
        </authorList>
    </citation>
    <scope>IDENTIFICATION</scope>
    <source>
        <strain evidence="4">Foshan</strain>
    </source>
</reference>
<dbReference type="SUPFAM" id="SSF56672">
    <property type="entry name" value="DNA/RNA polymerases"/>
    <property type="match status" value="1"/>
</dbReference>
<proteinExistence type="predicted"/>
<dbReference type="PROSITE" id="PS50878">
    <property type="entry name" value="RT_POL"/>
    <property type="match status" value="1"/>
</dbReference>
<dbReference type="PROSITE" id="PS50994">
    <property type="entry name" value="INTEGRASE"/>
    <property type="match status" value="1"/>
</dbReference>
<dbReference type="InterPro" id="IPR041588">
    <property type="entry name" value="Integrase_H2C2"/>
</dbReference>
<dbReference type="InterPro" id="IPR043128">
    <property type="entry name" value="Rev_trsase/Diguanyl_cyclase"/>
</dbReference>
<dbReference type="Pfam" id="PF17921">
    <property type="entry name" value="Integrase_H2C2"/>
    <property type="match status" value="1"/>
</dbReference>
<dbReference type="PANTHER" id="PTHR37984:SF5">
    <property type="entry name" value="PROTEIN NYNRIN-LIKE"/>
    <property type="match status" value="1"/>
</dbReference>
<dbReference type="Proteomes" id="UP000069940">
    <property type="component" value="Unassembled WGS sequence"/>
</dbReference>
<dbReference type="InterPro" id="IPR050951">
    <property type="entry name" value="Retrovirus_Pol_polyprotein"/>
</dbReference>
<dbReference type="Gene3D" id="3.30.70.270">
    <property type="match status" value="1"/>
</dbReference>
<dbReference type="EC" id="2.7.7.49" evidence="1"/>
<dbReference type="Pfam" id="PF00078">
    <property type="entry name" value="RVT_1"/>
    <property type="match status" value="1"/>
</dbReference>
<evidence type="ECO:0000256" key="1">
    <source>
        <dbReference type="ARBA" id="ARBA00012493"/>
    </source>
</evidence>
<evidence type="ECO:0000313" key="4">
    <source>
        <dbReference type="EnsemblMetazoa" id="AALFPA23_023353.P34740"/>
    </source>
</evidence>
<dbReference type="InterPro" id="IPR001584">
    <property type="entry name" value="Integrase_cat-core"/>
</dbReference>
<dbReference type="CDD" id="cd01647">
    <property type="entry name" value="RT_LTR"/>
    <property type="match status" value="1"/>
</dbReference>
<dbReference type="GeneID" id="134286340"/>
<keyword evidence="5" id="KW-1185">Reference proteome</keyword>
<dbReference type="InterPro" id="IPR036397">
    <property type="entry name" value="RNaseH_sf"/>
</dbReference>
<dbReference type="InterPro" id="IPR000477">
    <property type="entry name" value="RT_dom"/>
</dbReference>
<sequence length="614" mass="70408">MSAVPKGKDDFRLVVNMRAPNKAIKREYFRLPLIQEMKAQLHGAKFFTKLDLTSAFYHLELAKESRDLTTFLAESGMYRFTRLMFGVNCAPEIFQREMSRILKDIKNVIVYIDDILIFGNSIEDLRRTVAQVLQALRANNLSLNIEKCEFDKERINFLGHELDEQGFHIDEMKIKHIQKFREPTTASELRSFLGLASFISPYIRNFADITSPLWEVATTKTWTWGPVQSTAFEVVKSKIVMEALESGKWTRQLHRYESVAKDLYVKNGMLVKQGCVVIPEALRKKTLEIAHKGHPMTAKLKSILRERVWWPGMPKDAEEWVKSCEACATNGRPEKAIPMERIFAPKTVWETVALDFNGPYARFGGIYILVVLEDIFDHEGFPIHIRTDNGPPFNGEDFSKYCAERGITNVFSTPLFPQQNGLAENCMKLINKAMATAVSVGTDYNDELHSAIKAHNSAAHSITKVPPEELMFGRKIRRWLPLLNPGKVNHDDEKINSRDMKAKLTGKQYEDRRRGAKRSQITPGDTVIIERHSRTKGESRFDPRKYTVTEQNKGNLVLTGPDGQQLKRHVTQTKRVHEWRAPDPTHKDQELAVKRQYSSKDHVRSANSPNLLRT</sequence>
<name>A0ABM2A0N2_AEDAL</name>
<dbReference type="InterPro" id="IPR043502">
    <property type="entry name" value="DNA/RNA_pol_sf"/>
</dbReference>
<evidence type="ECO:0000313" key="5">
    <source>
        <dbReference type="Proteomes" id="UP000069940"/>
    </source>
</evidence>
<dbReference type="Gene3D" id="3.30.420.10">
    <property type="entry name" value="Ribonuclease H-like superfamily/Ribonuclease H"/>
    <property type="match status" value="1"/>
</dbReference>
<dbReference type="SUPFAM" id="SSF53098">
    <property type="entry name" value="Ribonuclease H-like"/>
    <property type="match status" value="1"/>
</dbReference>
<dbReference type="RefSeq" id="XP_062703931.1">
    <property type="nucleotide sequence ID" value="XM_062847947.1"/>
</dbReference>
<accession>A0ABM2A0N2</accession>
<reference evidence="5" key="1">
    <citation type="journal article" date="2015" name="Proc. Natl. Acad. Sci. U.S.A.">
        <title>Genome sequence of the Asian Tiger mosquito, Aedes albopictus, reveals insights into its biology, genetics, and evolution.</title>
        <authorList>
            <person name="Chen X.G."/>
            <person name="Jiang X."/>
            <person name="Gu J."/>
            <person name="Xu M."/>
            <person name="Wu Y."/>
            <person name="Deng Y."/>
            <person name="Zhang C."/>
            <person name="Bonizzoni M."/>
            <person name="Dermauw W."/>
            <person name="Vontas J."/>
            <person name="Armbruster P."/>
            <person name="Huang X."/>
            <person name="Yang Y."/>
            <person name="Zhang H."/>
            <person name="He W."/>
            <person name="Peng H."/>
            <person name="Liu Y."/>
            <person name="Wu K."/>
            <person name="Chen J."/>
            <person name="Lirakis M."/>
            <person name="Topalis P."/>
            <person name="Van Leeuwen T."/>
            <person name="Hall A.B."/>
            <person name="Jiang X."/>
            <person name="Thorpe C."/>
            <person name="Mueller R.L."/>
            <person name="Sun C."/>
            <person name="Waterhouse R.M."/>
            <person name="Yan G."/>
            <person name="Tu Z.J."/>
            <person name="Fang X."/>
            <person name="James A.A."/>
        </authorList>
    </citation>
    <scope>NUCLEOTIDE SEQUENCE [LARGE SCALE GENOMIC DNA]</scope>
    <source>
        <strain evidence="5">Foshan</strain>
    </source>
</reference>
<dbReference type="InterPro" id="IPR012337">
    <property type="entry name" value="RNaseH-like_sf"/>
</dbReference>